<dbReference type="SUPFAM" id="SSF46785">
    <property type="entry name" value="Winged helix' DNA-binding domain"/>
    <property type="match status" value="1"/>
</dbReference>
<evidence type="ECO:0000256" key="5">
    <source>
        <dbReference type="ARBA" id="ARBA00023163"/>
    </source>
</evidence>
<keyword evidence="7" id="KW-0808">Transferase</keyword>
<dbReference type="EMBL" id="CP049056">
    <property type="protein sequence ID" value="QIE54328.1"/>
    <property type="molecule type" value="Genomic_DNA"/>
</dbReference>
<dbReference type="InterPro" id="IPR000524">
    <property type="entry name" value="Tscrpt_reg_HTH_GntR"/>
</dbReference>
<dbReference type="RefSeq" id="WP_165094407.1">
    <property type="nucleotide sequence ID" value="NZ_CP049056.1"/>
</dbReference>
<evidence type="ECO:0000259" key="6">
    <source>
        <dbReference type="PROSITE" id="PS50949"/>
    </source>
</evidence>
<evidence type="ECO:0000256" key="4">
    <source>
        <dbReference type="ARBA" id="ARBA00023125"/>
    </source>
</evidence>
<accession>A0A7L5BUG1</accession>
<reference evidence="7 8" key="1">
    <citation type="submission" date="2020-02" db="EMBL/GenBank/DDBJ databases">
        <title>complete genome sequence of Rhodobacteraceae bacterium.</title>
        <authorList>
            <person name="Park J."/>
            <person name="Kim Y.-S."/>
            <person name="Kim K.-H."/>
        </authorList>
    </citation>
    <scope>NUCLEOTIDE SEQUENCE [LARGE SCALE GENOMIC DNA]</scope>
    <source>
        <strain evidence="7 8">RR4-56</strain>
    </source>
</reference>
<dbReference type="GO" id="GO:0003700">
    <property type="term" value="F:DNA-binding transcription factor activity"/>
    <property type="evidence" value="ECO:0007669"/>
    <property type="project" value="InterPro"/>
</dbReference>
<keyword evidence="4" id="KW-0238">DNA-binding</keyword>
<dbReference type="Pfam" id="PF00392">
    <property type="entry name" value="GntR"/>
    <property type="match status" value="1"/>
</dbReference>
<dbReference type="SUPFAM" id="SSF53383">
    <property type="entry name" value="PLP-dependent transferases"/>
    <property type="match status" value="1"/>
</dbReference>
<dbReference type="InterPro" id="IPR036388">
    <property type="entry name" value="WH-like_DNA-bd_sf"/>
</dbReference>
<dbReference type="Pfam" id="PF00155">
    <property type="entry name" value="Aminotran_1_2"/>
    <property type="match status" value="1"/>
</dbReference>
<dbReference type="PRINTS" id="PR00035">
    <property type="entry name" value="HTHGNTR"/>
</dbReference>
<feature type="domain" description="HTH gntR-type" evidence="6">
    <location>
        <begin position="14"/>
        <end position="82"/>
    </location>
</feature>
<evidence type="ECO:0000313" key="8">
    <source>
        <dbReference type="Proteomes" id="UP000503336"/>
    </source>
</evidence>
<dbReference type="Gene3D" id="1.10.10.10">
    <property type="entry name" value="Winged helix-like DNA-binding domain superfamily/Winged helix DNA-binding domain"/>
    <property type="match status" value="1"/>
</dbReference>
<dbReference type="GO" id="GO:0008483">
    <property type="term" value="F:transaminase activity"/>
    <property type="evidence" value="ECO:0007669"/>
    <property type="project" value="UniProtKB-KW"/>
</dbReference>
<dbReference type="Proteomes" id="UP000503336">
    <property type="component" value="Chromosome"/>
</dbReference>
<dbReference type="PROSITE" id="PS50949">
    <property type="entry name" value="HTH_GNTR"/>
    <property type="match status" value="1"/>
</dbReference>
<dbReference type="CDD" id="cd07377">
    <property type="entry name" value="WHTH_GntR"/>
    <property type="match status" value="1"/>
</dbReference>
<dbReference type="SMART" id="SM00345">
    <property type="entry name" value="HTH_GNTR"/>
    <property type="match status" value="1"/>
</dbReference>
<dbReference type="GO" id="GO:0003677">
    <property type="term" value="F:DNA binding"/>
    <property type="evidence" value="ECO:0007669"/>
    <property type="project" value="UniProtKB-KW"/>
</dbReference>
<dbReference type="AlphaFoldDB" id="A0A7L5BUG1"/>
<proteinExistence type="inferred from homology"/>
<keyword evidence="3" id="KW-0805">Transcription regulation</keyword>
<evidence type="ECO:0000256" key="1">
    <source>
        <dbReference type="ARBA" id="ARBA00005384"/>
    </source>
</evidence>
<keyword evidence="2" id="KW-0663">Pyridoxal phosphate</keyword>
<evidence type="ECO:0000313" key="7">
    <source>
        <dbReference type="EMBL" id="QIE54328.1"/>
    </source>
</evidence>
<keyword evidence="7" id="KW-0032">Aminotransferase</keyword>
<dbReference type="CDD" id="cd00609">
    <property type="entry name" value="AAT_like"/>
    <property type="match status" value="1"/>
</dbReference>
<dbReference type="GO" id="GO:0030170">
    <property type="term" value="F:pyridoxal phosphate binding"/>
    <property type="evidence" value="ECO:0007669"/>
    <property type="project" value="InterPro"/>
</dbReference>
<comment type="similarity">
    <text evidence="1">In the C-terminal section; belongs to the class-I pyridoxal-phosphate-dependent aminotransferase family.</text>
</comment>
<dbReference type="InterPro" id="IPR004839">
    <property type="entry name" value="Aminotransferase_I/II_large"/>
</dbReference>
<keyword evidence="8" id="KW-1185">Reference proteome</keyword>
<dbReference type="PANTHER" id="PTHR46577">
    <property type="entry name" value="HTH-TYPE TRANSCRIPTIONAL REGULATORY PROTEIN GABR"/>
    <property type="match status" value="1"/>
</dbReference>
<protein>
    <submittedName>
        <fullName evidence="7">PLP-dependent aminotransferase family protein</fullName>
    </submittedName>
</protein>
<dbReference type="InterPro" id="IPR036390">
    <property type="entry name" value="WH_DNA-bd_sf"/>
</dbReference>
<keyword evidence="5" id="KW-0804">Transcription</keyword>
<dbReference type="InterPro" id="IPR015424">
    <property type="entry name" value="PyrdxlP-dep_Trfase"/>
</dbReference>
<dbReference type="InterPro" id="IPR051446">
    <property type="entry name" value="HTH_trans_reg/aminotransferase"/>
</dbReference>
<gene>
    <name evidence="7" type="ORF">G5B40_02045</name>
</gene>
<dbReference type="Gene3D" id="3.40.640.10">
    <property type="entry name" value="Type I PLP-dependent aspartate aminotransferase-like (Major domain)"/>
    <property type="match status" value="1"/>
</dbReference>
<organism evidence="7 8">
    <name type="scientific">Pikeienuella piscinae</name>
    <dbReference type="NCBI Taxonomy" id="2748098"/>
    <lineage>
        <taxon>Bacteria</taxon>
        <taxon>Pseudomonadati</taxon>
        <taxon>Pseudomonadota</taxon>
        <taxon>Alphaproteobacteria</taxon>
        <taxon>Rhodobacterales</taxon>
        <taxon>Paracoccaceae</taxon>
        <taxon>Pikeienuella</taxon>
    </lineage>
</organism>
<sequence>MREFLFPIERGGGESLQAQIRAALERAVVSGRFAPGESAPSTRRLAEALGVSRNTVSLAFQALVDQGVLEARERSGYYIARFGAEAAPAQAPDGPQIEWDGRMAGPSVRFESVPRPPDWRGAPFPFIYGQFDPDLFPIAEWRDATRRAMGRRWLEDWTEDRYAEDDPMLIEEIRRRILPRRGVAAEPEEILITLGAQNAIFLAATLLIPADAAAAMEEPGYPDARAIFGARAGRLILQPVDGDGMLVDERLRGARLIYVTPSHQHPSLVSMTLERRRALLDLAEAEDAVILEDDYEPEAIAMGPQRPALGALDRRGRVIYAGSLSKSMMPGLRLGFLVGAAEFIKEARALRRLIFRHPPGMNQRVAALFMAARHHDMLLGRIRRALQARRSAAMAALAQQAPGWRFSGADGGGGLWVETAPALDSRRLAEAALKEGVVIEPGDVFFGAAKQTRFFRLGFSVIPEERIEEGVIRLARAARTLQTTGVAGKGGRGGD</sequence>
<dbReference type="InterPro" id="IPR015421">
    <property type="entry name" value="PyrdxlP-dep_Trfase_major"/>
</dbReference>
<evidence type="ECO:0000256" key="2">
    <source>
        <dbReference type="ARBA" id="ARBA00022898"/>
    </source>
</evidence>
<dbReference type="KEGG" id="hdh:G5B40_02045"/>
<name>A0A7L5BUG1_9RHOB</name>
<evidence type="ECO:0000256" key="3">
    <source>
        <dbReference type="ARBA" id="ARBA00023015"/>
    </source>
</evidence>
<dbReference type="PANTHER" id="PTHR46577:SF1">
    <property type="entry name" value="HTH-TYPE TRANSCRIPTIONAL REGULATORY PROTEIN GABR"/>
    <property type="match status" value="1"/>
</dbReference>